<dbReference type="InterPro" id="IPR010985">
    <property type="entry name" value="Ribbon_hlx_hlx"/>
</dbReference>
<gene>
    <name evidence="1" type="ORF">EJ913_14665</name>
</gene>
<dbReference type="EMBL" id="RZIJ01000010">
    <property type="protein sequence ID" value="RUQ70235.1"/>
    <property type="molecule type" value="Genomic_DNA"/>
</dbReference>
<sequence>MMEYKGYKGQIDFDSEAGIFVGEVINTHDGITFSGRSVEELRNSFHRAVDDYLELSCDMGGDAEQPFSGRLAIRVNPILHRAIADCAEREGKSVAAWIAECLSRAAGVNTVKTGG</sequence>
<keyword evidence="2" id="KW-1185">Reference proteome</keyword>
<dbReference type="RefSeq" id="WP_126999091.1">
    <property type="nucleotide sequence ID" value="NZ_JBNPXW010000002.1"/>
</dbReference>
<dbReference type="GO" id="GO:0006355">
    <property type="term" value="P:regulation of DNA-templated transcription"/>
    <property type="evidence" value="ECO:0007669"/>
    <property type="project" value="InterPro"/>
</dbReference>
<evidence type="ECO:0000313" key="2">
    <source>
        <dbReference type="Proteomes" id="UP000280346"/>
    </source>
</evidence>
<comment type="caution">
    <text evidence="1">The sequence shown here is derived from an EMBL/GenBank/DDBJ whole genome shotgun (WGS) entry which is preliminary data.</text>
</comment>
<organism evidence="1 2">
    <name type="scientific">Azospirillum doebereinerae</name>
    <dbReference type="NCBI Taxonomy" id="92933"/>
    <lineage>
        <taxon>Bacteria</taxon>
        <taxon>Pseudomonadati</taxon>
        <taxon>Pseudomonadota</taxon>
        <taxon>Alphaproteobacteria</taxon>
        <taxon>Rhodospirillales</taxon>
        <taxon>Azospirillaceae</taxon>
        <taxon>Azospirillum</taxon>
    </lineage>
</organism>
<dbReference type="Proteomes" id="UP000280346">
    <property type="component" value="Unassembled WGS sequence"/>
</dbReference>
<dbReference type="AlphaFoldDB" id="A0A433J8D7"/>
<name>A0A433J8D7_9PROT</name>
<dbReference type="Pfam" id="PF05534">
    <property type="entry name" value="HicB"/>
    <property type="match status" value="1"/>
</dbReference>
<dbReference type="OrthoDB" id="5297106at2"/>
<dbReference type="InterPro" id="IPR035069">
    <property type="entry name" value="TTHA1013/TTHA0281-like"/>
</dbReference>
<reference evidence="1 2" key="1">
    <citation type="submission" date="2018-12" db="EMBL/GenBank/DDBJ databases">
        <authorList>
            <person name="Yang Y."/>
        </authorList>
    </citation>
    <scope>NUCLEOTIDE SEQUENCE [LARGE SCALE GENOMIC DNA]</scope>
    <source>
        <strain evidence="1 2">GSF71</strain>
    </source>
</reference>
<dbReference type="SUPFAM" id="SSF143100">
    <property type="entry name" value="TTHA1013/TTHA0281-like"/>
    <property type="match status" value="1"/>
</dbReference>
<evidence type="ECO:0000313" key="1">
    <source>
        <dbReference type="EMBL" id="RUQ70235.1"/>
    </source>
</evidence>
<protein>
    <submittedName>
        <fullName evidence="1">Type II toxin-antitoxin system HicB family antitoxin</fullName>
    </submittedName>
</protein>
<dbReference type="SUPFAM" id="SSF47598">
    <property type="entry name" value="Ribbon-helix-helix"/>
    <property type="match status" value="1"/>
</dbReference>
<accession>A0A433J8D7</accession>
<dbReference type="InterPro" id="IPR008651">
    <property type="entry name" value="Uncharacterised_HicB"/>
</dbReference>
<proteinExistence type="predicted"/>